<proteinExistence type="inferred from homology"/>
<dbReference type="InterPro" id="IPR047872">
    <property type="entry name" value="EFG_IV"/>
</dbReference>
<dbReference type="NCBIfam" id="NF009379">
    <property type="entry name" value="PRK12740.1-3"/>
    <property type="match status" value="1"/>
</dbReference>
<keyword evidence="7" id="KW-0251">Elongation factor</keyword>
<dbReference type="Proteomes" id="UP000824073">
    <property type="component" value="Unassembled WGS sequence"/>
</dbReference>
<dbReference type="PANTHER" id="PTHR43261:SF6">
    <property type="entry name" value="ELONGATION FACTOR G-LIKE PROTEIN"/>
    <property type="match status" value="1"/>
</dbReference>
<dbReference type="PRINTS" id="PR00315">
    <property type="entry name" value="ELONGATNFCT"/>
</dbReference>
<dbReference type="NCBIfam" id="TIGR00484">
    <property type="entry name" value="EF-G"/>
    <property type="match status" value="1"/>
</dbReference>
<accession>A0A9D1IXW5</accession>
<reference evidence="7" key="2">
    <citation type="journal article" date="2021" name="PeerJ">
        <title>Extensive microbial diversity within the chicken gut microbiome revealed by metagenomics and culture.</title>
        <authorList>
            <person name="Gilroy R."/>
            <person name="Ravi A."/>
            <person name="Getino M."/>
            <person name="Pursley I."/>
            <person name="Horton D.L."/>
            <person name="Alikhan N.F."/>
            <person name="Baker D."/>
            <person name="Gharbi K."/>
            <person name="Hall N."/>
            <person name="Watson M."/>
            <person name="Adriaenssens E.M."/>
            <person name="Foster-Nyarko E."/>
            <person name="Jarju S."/>
            <person name="Secka A."/>
            <person name="Antonio M."/>
            <person name="Oren A."/>
            <person name="Chaudhuri R.R."/>
            <person name="La Ragione R."/>
            <person name="Hildebrand F."/>
            <person name="Pallen M.J."/>
        </authorList>
    </citation>
    <scope>NUCLEOTIDE SEQUENCE</scope>
    <source>
        <strain evidence="7">CHK191-8634</strain>
    </source>
</reference>
<evidence type="ECO:0000256" key="5">
    <source>
        <dbReference type="NCBIfam" id="TIGR00484"/>
    </source>
</evidence>
<evidence type="ECO:0000313" key="7">
    <source>
        <dbReference type="EMBL" id="HIU44164.1"/>
    </source>
</evidence>
<sequence>MAYPIDKIRNVCLLGHGGDGKTSLAESLLFLTGGTDRLGKVSDGNTVCDFDPEEVKRQISISTALAPVEYKGHIVNVIDTPGYFDFEGEVAQALRVADCGIIVVSAKNGCAVGTEKAWKAVQKKKLPSFFYISKVDEEHADFDKAYESLRAAFGNAATPFVIPLFDENGKAQGVINLLTEKVYKADGNKITEHPLPDNKKDKVERLRNALVESVAETSEEMLDKYLAGESFTDEELRQGLRQGVLKGDVVPVVCGSALTGFGTMQLLETIIDFAPAPNEVRVEEGVNEDGEPVEVKYDPDGKTIALVFKTIADQYGRFSFFKVISGKVTSDMTLQNTRSGASEKMGHIYIVKGKKNYEVKEVGCGDIGAVSKLTDTSTGDTLCAPGVGITLKGIEFAEPCYSQVISPKVKGGEEKIASGLARLHDEDPTFTVVNNPETKQMVISGAGDIHIDVLCSKLKSKFGVEVELSNPKVAYRETIRKKVSMVEGNHKKQSGGHGQYGNVKMDFEPIEGEDFVFEEKIFGGSVPKNFHPAVEKGIREAMEHGVLAGYPMVGLKATLMDGKYHDVDSNELSFKMAARLAYKAGIPQANPVILEPVCSMKICVPDSNTGDVMGDMNKRRGRILGMEPQGDGTQIVEAEVPQSEIADYAISLRSMTQGRGSFTAKFERYEQVPANVQEKIIAEAKFSADDDE</sequence>
<dbReference type="CDD" id="cd03713">
    <property type="entry name" value="EFG_mtEFG_C"/>
    <property type="match status" value="1"/>
</dbReference>
<dbReference type="InterPro" id="IPR000795">
    <property type="entry name" value="T_Tr_GTP-bd_dom"/>
</dbReference>
<dbReference type="CDD" id="cd04088">
    <property type="entry name" value="EFG_mtEFG_II"/>
    <property type="match status" value="1"/>
</dbReference>
<dbReference type="InterPro" id="IPR027417">
    <property type="entry name" value="P-loop_NTPase"/>
</dbReference>
<dbReference type="InterPro" id="IPR009022">
    <property type="entry name" value="EFG_III"/>
</dbReference>
<dbReference type="Pfam" id="PF00679">
    <property type="entry name" value="EFG_C"/>
    <property type="match status" value="1"/>
</dbReference>
<dbReference type="CDD" id="cd01434">
    <property type="entry name" value="EFG_mtEFG1_IV"/>
    <property type="match status" value="1"/>
</dbReference>
<dbReference type="InterPro" id="IPR053905">
    <property type="entry name" value="EF-G-like_DII"/>
</dbReference>
<evidence type="ECO:0000256" key="2">
    <source>
        <dbReference type="ARBA" id="ARBA00017872"/>
    </source>
</evidence>
<dbReference type="PANTHER" id="PTHR43261">
    <property type="entry name" value="TRANSLATION ELONGATION FACTOR G-RELATED"/>
    <property type="match status" value="1"/>
</dbReference>
<dbReference type="Pfam" id="PF22042">
    <property type="entry name" value="EF-G_D2"/>
    <property type="match status" value="1"/>
</dbReference>
<dbReference type="Gene3D" id="3.30.70.870">
    <property type="entry name" value="Elongation Factor G (Translational Gtpase), domain 3"/>
    <property type="match status" value="1"/>
</dbReference>
<dbReference type="InterPro" id="IPR004540">
    <property type="entry name" value="Transl_elong_EFG/EF2"/>
</dbReference>
<dbReference type="Gene3D" id="3.30.70.240">
    <property type="match status" value="1"/>
</dbReference>
<dbReference type="FunFam" id="3.30.70.240:FF:000001">
    <property type="entry name" value="Elongation factor G"/>
    <property type="match status" value="1"/>
</dbReference>
<dbReference type="GO" id="GO:0032790">
    <property type="term" value="P:ribosome disassembly"/>
    <property type="evidence" value="ECO:0007669"/>
    <property type="project" value="TreeGrafter"/>
</dbReference>
<name>A0A9D1IXW5_9CLOT</name>
<dbReference type="Gene3D" id="2.40.30.10">
    <property type="entry name" value="Translation factors"/>
    <property type="match status" value="1"/>
</dbReference>
<dbReference type="CDD" id="cd04170">
    <property type="entry name" value="EF-G_bact"/>
    <property type="match status" value="1"/>
</dbReference>
<feature type="domain" description="Tr-type G" evidence="6">
    <location>
        <begin position="6"/>
        <end position="278"/>
    </location>
</feature>
<keyword evidence="3" id="KW-0547">Nucleotide-binding</keyword>
<organism evidence="7 8">
    <name type="scientific">Candidatus Ventrousia excrementavium</name>
    <dbReference type="NCBI Taxonomy" id="2840961"/>
    <lineage>
        <taxon>Bacteria</taxon>
        <taxon>Bacillati</taxon>
        <taxon>Bacillota</taxon>
        <taxon>Clostridia</taxon>
        <taxon>Eubacteriales</taxon>
        <taxon>Clostridiaceae</taxon>
        <taxon>Clostridiaceae incertae sedis</taxon>
        <taxon>Candidatus Ventrousia</taxon>
    </lineage>
</organism>
<dbReference type="InterPro" id="IPR005517">
    <property type="entry name" value="Transl_elong_EFG/EF2_IV"/>
</dbReference>
<protein>
    <recommendedName>
        <fullName evidence="2 5">Elongation factor G</fullName>
    </recommendedName>
</protein>
<dbReference type="InterPro" id="IPR009000">
    <property type="entry name" value="Transl_B-barrel_sf"/>
</dbReference>
<dbReference type="NCBIfam" id="NF009381">
    <property type="entry name" value="PRK12740.1-5"/>
    <property type="match status" value="1"/>
</dbReference>
<dbReference type="InterPro" id="IPR041095">
    <property type="entry name" value="EFG_II"/>
</dbReference>
<dbReference type="InterPro" id="IPR000640">
    <property type="entry name" value="EFG_V-like"/>
</dbReference>
<dbReference type="SMART" id="SM00889">
    <property type="entry name" value="EFG_IV"/>
    <property type="match status" value="1"/>
</dbReference>
<dbReference type="SUPFAM" id="SSF50447">
    <property type="entry name" value="Translation proteins"/>
    <property type="match status" value="1"/>
</dbReference>
<dbReference type="SUPFAM" id="SSF54211">
    <property type="entry name" value="Ribosomal protein S5 domain 2-like"/>
    <property type="match status" value="1"/>
</dbReference>
<keyword evidence="4" id="KW-0342">GTP-binding</keyword>
<dbReference type="NCBIfam" id="TIGR00231">
    <property type="entry name" value="small_GTP"/>
    <property type="match status" value="1"/>
</dbReference>
<evidence type="ECO:0000313" key="8">
    <source>
        <dbReference type="Proteomes" id="UP000824073"/>
    </source>
</evidence>
<dbReference type="SUPFAM" id="SSF54980">
    <property type="entry name" value="EF-G C-terminal domain-like"/>
    <property type="match status" value="2"/>
</dbReference>
<dbReference type="AlphaFoldDB" id="A0A9D1IXW5"/>
<dbReference type="Gene3D" id="3.40.50.300">
    <property type="entry name" value="P-loop containing nucleotide triphosphate hydrolases"/>
    <property type="match status" value="1"/>
</dbReference>
<evidence type="ECO:0000256" key="1">
    <source>
        <dbReference type="ARBA" id="ARBA00005870"/>
    </source>
</evidence>
<comment type="similarity">
    <text evidence="1">Belongs to the TRAFAC class translation factor GTPase superfamily. Classic translation factor GTPase family. EF-G/EF-2 subfamily.</text>
</comment>
<evidence type="ECO:0000256" key="3">
    <source>
        <dbReference type="ARBA" id="ARBA00022741"/>
    </source>
</evidence>
<keyword evidence="7" id="KW-0648">Protein biosynthesis</keyword>
<dbReference type="NCBIfam" id="NF009891">
    <property type="entry name" value="PRK13351.1-1"/>
    <property type="match status" value="1"/>
</dbReference>
<dbReference type="Gene3D" id="3.30.230.10">
    <property type="match status" value="1"/>
</dbReference>
<dbReference type="CDD" id="cd16262">
    <property type="entry name" value="EFG_III"/>
    <property type="match status" value="1"/>
</dbReference>
<evidence type="ECO:0000256" key="4">
    <source>
        <dbReference type="ARBA" id="ARBA00023134"/>
    </source>
</evidence>
<dbReference type="FunFam" id="3.30.230.10:FF:000003">
    <property type="entry name" value="Elongation factor G"/>
    <property type="match status" value="1"/>
</dbReference>
<dbReference type="SMART" id="SM00838">
    <property type="entry name" value="EFG_C"/>
    <property type="match status" value="1"/>
</dbReference>
<dbReference type="InterPro" id="IPR005225">
    <property type="entry name" value="Small_GTP-bd"/>
</dbReference>
<dbReference type="Pfam" id="PF00009">
    <property type="entry name" value="GTP_EFTU"/>
    <property type="match status" value="1"/>
</dbReference>
<reference evidence="7" key="1">
    <citation type="submission" date="2020-10" db="EMBL/GenBank/DDBJ databases">
        <authorList>
            <person name="Gilroy R."/>
        </authorList>
    </citation>
    <scope>NUCLEOTIDE SEQUENCE</scope>
    <source>
        <strain evidence="7">CHK191-8634</strain>
    </source>
</reference>
<gene>
    <name evidence="7" type="primary">fusA</name>
    <name evidence="7" type="ORF">IAB67_07715</name>
</gene>
<dbReference type="GO" id="GO:0003746">
    <property type="term" value="F:translation elongation factor activity"/>
    <property type="evidence" value="ECO:0007669"/>
    <property type="project" value="UniProtKB-UniRule"/>
</dbReference>
<dbReference type="GO" id="GO:0003924">
    <property type="term" value="F:GTPase activity"/>
    <property type="evidence" value="ECO:0007669"/>
    <property type="project" value="InterPro"/>
</dbReference>
<dbReference type="EMBL" id="DVMR01000058">
    <property type="protein sequence ID" value="HIU44164.1"/>
    <property type="molecule type" value="Genomic_DNA"/>
</dbReference>
<dbReference type="GO" id="GO:0005525">
    <property type="term" value="F:GTP binding"/>
    <property type="evidence" value="ECO:0007669"/>
    <property type="project" value="UniProtKB-UniRule"/>
</dbReference>
<evidence type="ECO:0000259" key="6">
    <source>
        <dbReference type="PROSITE" id="PS51722"/>
    </source>
</evidence>
<dbReference type="InterPro" id="IPR020568">
    <property type="entry name" value="Ribosomal_Su5_D2-typ_SF"/>
</dbReference>
<dbReference type="InterPro" id="IPR014721">
    <property type="entry name" value="Ribsml_uS5_D2-typ_fold_subgr"/>
</dbReference>
<dbReference type="PROSITE" id="PS51722">
    <property type="entry name" value="G_TR_2"/>
    <property type="match status" value="1"/>
</dbReference>
<dbReference type="SUPFAM" id="SSF52540">
    <property type="entry name" value="P-loop containing nucleoside triphosphate hydrolases"/>
    <property type="match status" value="1"/>
</dbReference>
<dbReference type="Pfam" id="PF03764">
    <property type="entry name" value="EFG_IV"/>
    <property type="match status" value="1"/>
</dbReference>
<dbReference type="InterPro" id="IPR035647">
    <property type="entry name" value="EFG_III/V"/>
</dbReference>
<dbReference type="Pfam" id="PF14492">
    <property type="entry name" value="EFG_III"/>
    <property type="match status" value="1"/>
</dbReference>
<comment type="caution">
    <text evidence="7">The sequence shown here is derived from an EMBL/GenBank/DDBJ whole genome shotgun (WGS) entry which is preliminary data.</text>
</comment>
<dbReference type="InterPro" id="IPR035649">
    <property type="entry name" value="EFG_V"/>
</dbReference>